<dbReference type="Proteomes" id="UP000598120">
    <property type="component" value="Unassembled WGS sequence"/>
</dbReference>
<organism evidence="3 4">
    <name type="scientific">Aquaticitalea lipolytica</name>
    <dbReference type="NCBI Taxonomy" id="1247562"/>
    <lineage>
        <taxon>Bacteria</taxon>
        <taxon>Pseudomonadati</taxon>
        <taxon>Bacteroidota</taxon>
        <taxon>Flavobacteriia</taxon>
        <taxon>Flavobacteriales</taxon>
        <taxon>Flavobacteriaceae</taxon>
        <taxon>Aquaticitalea</taxon>
    </lineage>
</organism>
<proteinExistence type="predicted"/>
<feature type="domain" description="DUF4236" evidence="2">
    <location>
        <begin position="3"/>
        <end position="52"/>
    </location>
</feature>
<evidence type="ECO:0000256" key="1">
    <source>
        <dbReference type="SAM" id="Phobius"/>
    </source>
</evidence>
<keyword evidence="1" id="KW-0472">Membrane</keyword>
<reference evidence="3 4" key="1">
    <citation type="journal article" date="2014" name="Int. J. Syst. Evol. Microbiol.">
        <title>Complete genome sequence of Corynebacterium casei LMG S-19264T (=DSM 44701T), isolated from a smear-ripened cheese.</title>
        <authorList>
            <consortium name="US DOE Joint Genome Institute (JGI-PGF)"/>
            <person name="Walter F."/>
            <person name="Albersmeier A."/>
            <person name="Kalinowski J."/>
            <person name="Ruckert C."/>
        </authorList>
    </citation>
    <scope>NUCLEOTIDE SEQUENCE [LARGE SCALE GENOMIC DNA]</scope>
    <source>
        <strain evidence="3 4">CGMCC 1.15295</strain>
    </source>
</reference>
<evidence type="ECO:0000313" key="4">
    <source>
        <dbReference type="Proteomes" id="UP000598120"/>
    </source>
</evidence>
<comment type="caution">
    <text evidence="3">The sequence shown here is derived from an EMBL/GenBank/DDBJ whole genome shotgun (WGS) entry which is preliminary data.</text>
</comment>
<keyword evidence="4" id="KW-1185">Reference proteome</keyword>
<keyword evidence="1" id="KW-1133">Transmembrane helix</keyword>
<feature type="transmembrane region" description="Helical" evidence="1">
    <location>
        <begin position="62"/>
        <end position="80"/>
    </location>
</feature>
<dbReference type="AlphaFoldDB" id="A0A8J2XHU5"/>
<dbReference type="Pfam" id="PF14020">
    <property type="entry name" value="DUF4236"/>
    <property type="match status" value="1"/>
</dbReference>
<gene>
    <name evidence="3" type="ORF">GCM10011531_23560</name>
</gene>
<name>A0A8J2XHU5_9FLAO</name>
<keyword evidence="1" id="KW-0812">Transmembrane</keyword>
<evidence type="ECO:0000259" key="2">
    <source>
        <dbReference type="Pfam" id="PF14020"/>
    </source>
</evidence>
<dbReference type="RefSeq" id="WP_188606587.1">
    <property type="nucleotide sequence ID" value="NZ_BMIC01000005.1"/>
</dbReference>
<sequence>MGLRFNKRINLGKGLGVNVSKSGITPSYRTKRGSLSSKGYSVRTGIPGITYRRTYSKSKNKGCLLILIFFVLISSILTITSCKSETLKSVNQRYQGGVLHKSKITDWKNATEENKLATCGGYCASIYKDDSYIEKH</sequence>
<dbReference type="InterPro" id="IPR025330">
    <property type="entry name" value="DUF4236"/>
</dbReference>
<evidence type="ECO:0000313" key="3">
    <source>
        <dbReference type="EMBL" id="GFZ91082.1"/>
    </source>
</evidence>
<protein>
    <recommendedName>
        <fullName evidence="2">DUF4236 domain-containing protein</fullName>
    </recommendedName>
</protein>
<dbReference type="EMBL" id="BMIC01000005">
    <property type="protein sequence ID" value="GFZ91082.1"/>
    <property type="molecule type" value="Genomic_DNA"/>
</dbReference>
<accession>A0A8J2XHU5</accession>